<name>A0A859FD37_9BACI</name>
<reference evidence="11" key="1">
    <citation type="submission" date="2019-07" db="EMBL/GenBank/DDBJ databases">
        <title>Bacillus alkalisoli sp. nov. isolated from saline soil.</title>
        <authorList>
            <person name="Sun J.-Q."/>
            <person name="Xu L."/>
        </authorList>
    </citation>
    <scope>NUCLEOTIDE SEQUENCE [LARGE SCALE GENOMIC DNA]</scope>
    <source>
        <strain evidence="11">M4U3P1</strain>
    </source>
</reference>
<dbReference type="PANTHER" id="PTHR32089:SF112">
    <property type="entry name" value="LYSOZYME-LIKE PROTEIN-RELATED"/>
    <property type="match status" value="1"/>
</dbReference>
<dbReference type="InterPro" id="IPR004089">
    <property type="entry name" value="MCPsignal_dom"/>
</dbReference>
<organism evidence="10 11">
    <name type="scientific">Paenalkalicoccus suaedae</name>
    <dbReference type="NCBI Taxonomy" id="2592382"/>
    <lineage>
        <taxon>Bacteria</taxon>
        <taxon>Bacillati</taxon>
        <taxon>Bacillota</taxon>
        <taxon>Bacilli</taxon>
        <taxon>Bacillales</taxon>
        <taxon>Bacillaceae</taxon>
        <taxon>Paenalkalicoccus</taxon>
    </lineage>
</organism>
<dbReference type="CDD" id="cd06225">
    <property type="entry name" value="HAMP"/>
    <property type="match status" value="1"/>
</dbReference>
<accession>A0A859FD37</accession>
<evidence type="ECO:0000256" key="4">
    <source>
        <dbReference type="ARBA" id="ARBA00023224"/>
    </source>
</evidence>
<keyword evidence="11" id="KW-1185">Reference proteome</keyword>
<evidence type="ECO:0000313" key="10">
    <source>
        <dbReference type="EMBL" id="QKS70165.1"/>
    </source>
</evidence>
<keyword evidence="4 6" id="KW-0807">Transducer</keyword>
<dbReference type="EMBL" id="CP041372">
    <property type="protein sequence ID" value="QKS70165.1"/>
    <property type="molecule type" value="Genomic_DNA"/>
</dbReference>
<gene>
    <name evidence="10" type="ORF">FLK61_25690</name>
</gene>
<evidence type="ECO:0000256" key="5">
    <source>
        <dbReference type="ARBA" id="ARBA00029447"/>
    </source>
</evidence>
<dbReference type="Pfam" id="PF00015">
    <property type="entry name" value="MCPsignal"/>
    <property type="match status" value="1"/>
</dbReference>
<feature type="transmembrane region" description="Helical" evidence="7">
    <location>
        <begin position="73"/>
        <end position="95"/>
    </location>
</feature>
<evidence type="ECO:0000256" key="1">
    <source>
        <dbReference type="ARBA" id="ARBA00004236"/>
    </source>
</evidence>
<keyword evidence="2" id="KW-1003">Cell membrane</keyword>
<dbReference type="Gene3D" id="1.10.287.950">
    <property type="entry name" value="Methyl-accepting chemotaxis protein"/>
    <property type="match status" value="1"/>
</dbReference>
<evidence type="ECO:0000256" key="7">
    <source>
        <dbReference type="SAM" id="Phobius"/>
    </source>
</evidence>
<dbReference type="SMART" id="SM00283">
    <property type="entry name" value="MA"/>
    <property type="match status" value="1"/>
</dbReference>
<evidence type="ECO:0000259" key="8">
    <source>
        <dbReference type="PROSITE" id="PS50111"/>
    </source>
</evidence>
<keyword evidence="3 7" id="KW-0472">Membrane</keyword>
<dbReference type="KEGG" id="psua:FLK61_25690"/>
<keyword evidence="7" id="KW-0812">Transmembrane</keyword>
<feature type="transmembrane region" description="Helical" evidence="7">
    <location>
        <begin position="28"/>
        <end position="53"/>
    </location>
</feature>
<comment type="similarity">
    <text evidence="5">Belongs to the methyl-accepting chemotaxis (MCP) protein family.</text>
</comment>
<dbReference type="SUPFAM" id="SSF58104">
    <property type="entry name" value="Methyl-accepting chemotaxis protein (MCP) signaling domain"/>
    <property type="match status" value="1"/>
</dbReference>
<dbReference type="InterPro" id="IPR003660">
    <property type="entry name" value="HAMP_dom"/>
</dbReference>
<evidence type="ECO:0000256" key="3">
    <source>
        <dbReference type="ARBA" id="ARBA00023136"/>
    </source>
</evidence>
<feature type="domain" description="Methyl-accepting transducer" evidence="8">
    <location>
        <begin position="166"/>
        <end position="402"/>
    </location>
</feature>
<keyword evidence="7" id="KW-1133">Transmembrane helix</keyword>
<dbReference type="AlphaFoldDB" id="A0A859FD37"/>
<evidence type="ECO:0000259" key="9">
    <source>
        <dbReference type="PROSITE" id="PS50885"/>
    </source>
</evidence>
<evidence type="ECO:0000313" key="11">
    <source>
        <dbReference type="Proteomes" id="UP000318138"/>
    </source>
</evidence>
<dbReference type="Proteomes" id="UP000318138">
    <property type="component" value="Chromosome"/>
</dbReference>
<feature type="domain" description="HAMP" evidence="9">
    <location>
        <begin position="93"/>
        <end position="147"/>
    </location>
</feature>
<dbReference type="Pfam" id="PF00672">
    <property type="entry name" value="HAMP"/>
    <property type="match status" value="1"/>
</dbReference>
<evidence type="ECO:0000256" key="6">
    <source>
        <dbReference type="PROSITE-ProRule" id="PRU00284"/>
    </source>
</evidence>
<dbReference type="PROSITE" id="PS50885">
    <property type="entry name" value="HAMP"/>
    <property type="match status" value="1"/>
</dbReference>
<dbReference type="Gene3D" id="6.10.340.10">
    <property type="match status" value="1"/>
</dbReference>
<dbReference type="GO" id="GO:0005886">
    <property type="term" value="C:plasma membrane"/>
    <property type="evidence" value="ECO:0007669"/>
    <property type="project" value="UniProtKB-SubCell"/>
</dbReference>
<proteinExistence type="inferred from homology"/>
<dbReference type="RefSeq" id="WP_176008208.1">
    <property type="nucleotide sequence ID" value="NZ_CP041372.2"/>
</dbReference>
<dbReference type="GO" id="GO:0007165">
    <property type="term" value="P:signal transduction"/>
    <property type="evidence" value="ECO:0007669"/>
    <property type="project" value="UniProtKB-KW"/>
</dbReference>
<evidence type="ECO:0000256" key="2">
    <source>
        <dbReference type="ARBA" id="ARBA00022475"/>
    </source>
</evidence>
<dbReference type="PANTHER" id="PTHR32089">
    <property type="entry name" value="METHYL-ACCEPTING CHEMOTAXIS PROTEIN MCPB"/>
    <property type="match status" value="1"/>
</dbReference>
<comment type="subcellular location">
    <subcellularLocation>
        <location evidence="1">Cell membrane</location>
    </subcellularLocation>
</comment>
<dbReference type="PROSITE" id="PS50111">
    <property type="entry name" value="CHEMOTAXIS_TRANSDUC_2"/>
    <property type="match status" value="1"/>
</dbReference>
<protein>
    <submittedName>
        <fullName evidence="10">Methyl-accepting chemotaxis protein</fullName>
    </submittedName>
</protein>
<sequence>MNLAMEADTSLRKNMLKNQLKTTIRKKLILAIIAATVFSLVMGAPIAYIQTLIFSSGVLEVLGTQVYSLLRTYFTIIVNLFIMITFLLVSLRYVVLRPIQAMNRTLHDIHGERIDLSKQIPAPSKDELGQLATTVNGLNASMLEVITSVRNSAMEVAESSEQNAAAVEEISAASYEVKSSAETLKMQASHGNNAIEEVSQALLELSSLIQIAKDKATAAEKNTAITIEASEAGRNRLNDVHEQMANIKRESAATKAKVESLEAYSKQIHSIVDTITQISEQTNLLALNAAIEAARAGEAGKGFAVVADEVRKLAEQTSKEADNVTTIINEITNTTSQTVTAIDRNEQSVIHGEAEVTKTSEALERIFAAVEDTATDMNEIKSVTTEEVATSEKIVSLIDLLATFVESTEKSAIEVYESANETNSTLEGITANVEEMSRMATNLTEVVDIFHSEKEASA</sequence>